<evidence type="ECO:0000313" key="8">
    <source>
        <dbReference type="WormBase" id="SRAE_2000376300"/>
    </source>
</evidence>
<organism evidence="5">
    <name type="scientific">Strongyloides ratti</name>
    <name type="common">Parasitic roundworm</name>
    <dbReference type="NCBI Taxonomy" id="34506"/>
    <lineage>
        <taxon>Eukaryota</taxon>
        <taxon>Metazoa</taxon>
        <taxon>Ecdysozoa</taxon>
        <taxon>Nematoda</taxon>
        <taxon>Chromadorea</taxon>
        <taxon>Rhabditida</taxon>
        <taxon>Tylenchina</taxon>
        <taxon>Panagrolaimomorpha</taxon>
        <taxon>Strongyloidoidea</taxon>
        <taxon>Strongyloididae</taxon>
        <taxon>Strongyloides</taxon>
    </lineage>
</organism>
<gene>
    <name evidence="5 7 8" type="ORF">SRAE_2000376300</name>
</gene>
<dbReference type="PANTHER" id="PTHR21700">
    <property type="entry name" value="TRANSTHYRETIN-LIKE FAMILY PROTEIN-RELATED"/>
    <property type="match status" value="1"/>
</dbReference>
<evidence type="ECO:0000313" key="5">
    <source>
        <dbReference type="EMBL" id="CEF69111.1"/>
    </source>
</evidence>
<evidence type="ECO:0000256" key="3">
    <source>
        <dbReference type="ARBA" id="ARBA00022525"/>
    </source>
</evidence>
<reference evidence="5 6" key="1">
    <citation type="submission" date="2014-09" db="EMBL/GenBank/DDBJ databases">
        <authorList>
            <person name="Martin A.A."/>
        </authorList>
    </citation>
    <scope>NUCLEOTIDE SEQUENCE</scope>
    <source>
        <strain evidence="6">ED321</strain>
        <strain evidence="5">ED321 Heterogonic</strain>
    </source>
</reference>
<evidence type="ECO:0000313" key="7">
    <source>
        <dbReference type="WBParaSite" id="SRAE_2000376300.1"/>
    </source>
</evidence>
<dbReference type="AlphaFoldDB" id="A0A090LH39"/>
<evidence type="ECO:0000256" key="4">
    <source>
        <dbReference type="ARBA" id="ARBA00022729"/>
    </source>
</evidence>
<proteinExistence type="inferred from homology"/>
<dbReference type="OrthoDB" id="73919at2759"/>
<keyword evidence="4" id="KW-0732">Signal</keyword>
<keyword evidence="3" id="KW-0964">Secreted</keyword>
<protein>
    <submittedName>
        <fullName evidence="5 7">Transthyretin-like family and Immunoglobulin-like fold domain-containing protein</fullName>
    </submittedName>
</protein>
<name>A0A090LH39_STRRB</name>
<dbReference type="GO" id="GO:0005576">
    <property type="term" value="C:extracellular region"/>
    <property type="evidence" value="ECO:0007669"/>
    <property type="project" value="UniProtKB-SubCell"/>
</dbReference>
<dbReference type="InterPro" id="IPR038479">
    <property type="entry name" value="Transthyretin-like_sf"/>
</dbReference>
<dbReference type="GeneID" id="36381481"/>
<evidence type="ECO:0000313" key="6">
    <source>
        <dbReference type="Proteomes" id="UP000035682"/>
    </source>
</evidence>
<evidence type="ECO:0000256" key="2">
    <source>
        <dbReference type="ARBA" id="ARBA00010112"/>
    </source>
</evidence>
<keyword evidence="6" id="KW-1185">Reference proteome</keyword>
<dbReference type="InterPro" id="IPR001534">
    <property type="entry name" value="Transthyretin-like"/>
</dbReference>
<comment type="similarity">
    <text evidence="2">Belongs to the nematode transthyretin-like family.</text>
</comment>
<evidence type="ECO:0000256" key="1">
    <source>
        <dbReference type="ARBA" id="ARBA00004613"/>
    </source>
</evidence>
<dbReference type="OMA" id="HNCNDEL"/>
<sequence length="131" mass="14612">MFISSNILPITYGLFFRHVQSVSVQGYLKCNDKPATDITVKLYDKDTFTFDDLMAKGKTDSNGYFKLSGSEKEMTKIDPELVIHNSCGSKLGKFSMKRIKVTIPKSYITNGPIPSKVFDIGTMELAGKIKT</sequence>
<dbReference type="WormBase" id="SRAE_2000376300">
    <property type="protein sequence ID" value="SRP09168"/>
    <property type="gene ID" value="WBGene00263988"/>
</dbReference>
<dbReference type="PANTHER" id="PTHR21700:SF24">
    <property type="entry name" value="TRANSTHYRETIN-LIKE FAMILY PROTEIN"/>
    <property type="match status" value="1"/>
</dbReference>
<reference evidence="7" key="2">
    <citation type="submission" date="2020-12" db="UniProtKB">
        <authorList>
            <consortium name="WormBaseParasite"/>
        </authorList>
    </citation>
    <scope>IDENTIFICATION</scope>
</reference>
<dbReference type="WBParaSite" id="SRAE_2000376300.1">
    <property type="protein sequence ID" value="SRAE_2000376300.1"/>
    <property type="gene ID" value="WBGene00263988"/>
</dbReference>
<accession>A0A090LH39</accession>
<dbReference type="CTD" id="36381481"/>
<dbReference type="Proteomes" id="UP000035682">
    <property type="component" value="Unplaced"/>
</dbReference>
<dbReference type="Pfam" id="PF01060">
    <property type="entry name" value="TTR-52"/>
    <property type="match status" value="1"/>
</dbReference>
<dbReference type="EMBL" id="LN609529">
    <property type="protein sequence ID" value="CEF69111.1"/>
    <property type="molecule type" value="Genomic_DNA"/>
</dbReference>
<dbReference type="RefSeq" id="XP_024508311.1">
    <property type="nucleotide sequence ID" value="XM_024654994.1"/>
</dbReference>
<comment type="subcellular location">
    <subcellularLocation>
        <location evidence="1">Secreted</location>
    </subcellularLocation>
</comment>
<dbReference type="Gene3D" id="2.60.40.3330">
    <property type="match status" value="1"/>
</dbReference>
<dbReference type="GO" id="GO:0009986">
    <property type="term" value="C:cell surface"/>
    <property type="evidence" value="ECO:0007669"/>
    <property type="project" value="InterPro"/>
</dbReference>